<gene>
    <name evidence="2" type="ORF">GX51_01903</name>
</gene>
<organism evidence="2 3">
    <name type="scientific">Blastomyces parvus</name>
    <dbReference type="NCBI Taxonomy" id="2060905"/>
    <lineage>
        <taxon>Eukaryota</taxon>
        <taxon>Fungi</taxon>
        <taxon>Dikarya</taxon>
        <taxon>Ascomycota</taxon>
        <taxon>Pezizomycotina</taxon>
        <taxon>Eurotiomycetes</taxon>
        <taxon>Eurotiomycetidae</taxon>
        <taxon>Onygenales</taxon>
        <taxon>Ajellomycetaceae</taxon>
        <taxon>Blastomyces</taxon>
    </lineage>
</organism>
<name>A0A2B7XEM1_9EURO</name>
<sequence length="162" mass="18252">MGGISGSRSLRSTSQTTTKDRPSPQQLYNTVHREILNATEPTHLSYENVDTHTGLLVVYSLEESSKVENIRPRLSYNSSAQILDVDLLPTFTHDCHTKWLVKGFHRMESSSFLTPAEYDQLKFSSGITFKSFQAPYASPFKQPDSFFQVQGKYLPTIVVESG</sequence>
<dbReference type="Proteomes" id="UP000224080">
    <property type="component" value="Unassembled WGS sequence"/>
</dbReference>
<evidence type="ECO:0000313" key="2">
    <source>
        <dbReference type="EMBL" id="PGH07359.1"/>
    </source>
</evidence>
<accession>A0A2B7XEM1</accession>
<reference evidence="2 3" key="1">
    <citation type="submission" date="2017-10" db="EMBL/GenBank/DDBJ databases">
        <title>Comparative genomics in systemic dimorphic fungi from Ajellomycetaceae.</title>
        <authorList>
            <person name="Munoz J.F."/>
            <person name="Mcewen J.G."/>
            <person name="Clay O.K."/>
            <person name="Cuomo C.A."/>
        </authorList>
    </citation>
    <scope>NUCLEOTIDE SEQUENCE [LARGE SCALE GENOMIC DNA]</scope>
    <source>
        <strain evidence="2 3">UAMH130</strain>
    </source>
</reference>
<feature type="region of interest" description="Disordered" evidence="1">
    <location>
        <begin position="1"/>
        <end position="25"/>
    </location>
</feature>
<proteinExistence type="predicted"/>
<keyword evidence="3" id="KW-1185">Reference proteome</keyword>
<dbReference type="EMBL" id="PDNC01000015">
    <property type="protein sequence ID" value="PGH07359.1"/>
    <property type="molecule type" value="Genomic_DNA"/>
</dbReference>
<comment type="caution">
    <text evidence="2">The sequence shown here is derived from an EMBL/GenBank/DDBJ whole genome shotgun (WGS) entry which is preliminary data.</text>
</comment>
<dbReference type="AlphaFoldDB" id="A0A2B7XEM1"/>
<dbReference type="STRING" id="2060905.A0A2B7XEM1"/>
<protein>
    <submittedName>
        <fullName evidence="2">Uncharacterized protein</fullName>
    </submittedName>
</protein>
<evidence type="ECO:0000256" key="1">
    <source>
        <dbReference type="SAM" id="MobiDB-lite"/>
    </source>
</evidence>
<dbReference type="OrthoDB" id="76567at2759"/>
<feature type="compositionally biased region" description="Low complexity" evidence="1">
    <location>
        <begin position="1"/>
        <end position="17"/>
    </location>
</feature>
<evidence type="ECO:0000313" key="3">
    <source>
        <dbReference type="Proteomes" id="UP000224080"/>
    </source>
</evidence>